<keyword evidence="6" id="KW-1185">Reference proteome</keyword>
<dbReference type="InterPro" id="IPR009057">
    <property type="entry name" value="Homeodomain-like_sf"/>
</dbReference>
<dbReference type="GO" id="GO:0006355">
    <property type="term" value="P:regulation of DNA-templated transcription"/>
    <property type="evidence" value="ECO:0007669"/>
    <property type="project" value="InterPro"/>
</dbReference>
<dbReference type="GO" id="GO:0003677">
    <property type="term" value="F:DNA binding"/>
    <property type="evidence" value="ECO:0007669"/>
    <property type="project" value="UniProtKB-KW"/>
</dbReference>
<protein>
    <recommendedName>
        <fullName evidence="4">KN homeodomain domain-containing protein</fullName>
    </recommendedName>
</protein>
<accession>A0A8S3RTC4</accession>
<gene>
    <name evidence="5" type="ORF">MEDL_25453</name>
</gene>
<keyword evidence="1" id="KW-0238">DNA-binding</keyword>
<dbReference type="InterPro" id="IPR008422">
    <property type="entry name" value="KN_HD"/>
</dbReference>
<feature type="domain" description="KN homeodomain" evidence="4">
    <location>
        <begin position="148"/>
        <end position="187"/>
    </location>
</feature>
<dbReference type="SUPFAM" id="SSF46689">
    <property type="entry name" value="Homeodomain-like"/>
    <property type="match status" value="1"/>
</dbReference>
<dbReference type="CDD" id="cd00086">
    <property type="entry name" value="homeodomain"/>
    <property type="match status" value="1"/>
</dbReference>
<evidence type="ECO:0000256" key="3">
    <source>
        <dbReference type="ARBA" id="ARBA00023242"/>
    </source>
</evidence>
<comment type="caution">
    <text evidence="5">The sequence shown here is derived from an EMBL/GenBank/DDBJ whole genome shotgun (WGS) entry which is preliminary data.</text>
</comment>
<dbReference type="EMBL" id="CAJPWZ010001262">
    <property type="protein sequence ID" value="CAG2211440.1"/>
    <property type="molecule type" value="Genomic_DNA"/>
</dbReference>
<reference evidence="5" key="1">
    <citation type="submission" date="2021-03" db="EMBL/GenBank/DDBJ databases">
        <authorList>
            <person name="Bekaert M."/>
        </authorList>
    </citation>
    <scope>NUCLEOTIDE SEQUENCE</scope>
</reference>
<sequence>MDSHTALNNRSKLVVDISNDSTEQPTMSDLPYNPVFGIICSSSYDRVTRSSERLEAYFDVLKSDYPEVEKLCEHYHKLTAQIEMDKLSAVISSPVVHHSRLNNHFNQQRQQLMTYFTERLADIENQKSKTDVINKDVNWTAVELMKDWFDKNEHRPFPKKKDIKQISMLGNITVKDIKTWFMFERIRRHSASME</sequence>
<dbReference type="InterPro" id="IPR001356">
    <property type="entry name" value="HD"/>
</dbReference>
<organism evidence="5 6">
    <name type="scientific">Mytilus edulis</name>
    <name type="common">Blue mussel</name>
    <dbReference type="NCBI Taxonomy" id="6550"/>
    <lineage>
        <taxon>Eukaryota</taxon>
        <taxon>Metazoa</taxon>
        <taxon>Spiralia</taxon>
        <taxon>Lophotrochozoa</taxon>
        <taxon>Mollusca</taxon>
        <taxon>Bivalvia</taxon>
        <taxon>Autobranchia</taxon>
        <taxon>Pteriomorphia</taxon>
        <taxon>Mytilida</taxon>
        <taxon>Mytiloidea</taxon>
        <taxon>Mytilidae</taxon>
        <taxon>Mytilinae</taxon>
        <taxon>Mytilus</taxon>
    </lineage>
</organism>
<dbReference type="OrthoDB" id="10056939at2759"/>
<name>A0A8S3RTC4_MYTED</name>
<keyword evidence="2" id="KW-0371">Homeobox</keyword>
<evidence type="ECO:0000256" key="2">
    <source>
        <dbReference type="ARBA" id="ARBA00023155"/>
    </source>
</evidence>
<evidence type="ECO:0000313" key="5">
    <source>
        <dbReference type="EMBL" id="CAG2211440.1"/>
    </source>
</evidence>
<dbReference type="Proteomes" id="UP000683360">
    <property type="component" value="Unassembled WGS sequence"/>
</dbReference>
<dbReference type="AlphaFoldDB" id="A0A8S3RTC4"/>
<dbReference type="Pfam" id="PF05920">
    <property type="entry name" value="Homeobox_KN"/>
    <property type="match status" value="1"/>
</dbReference>
<evidence type="ECO:0000313" key="6">
    <source>
        <dbReference type="Proteomes" id="UP000683360"/>
    </source>
</evidence>
<evidence type="ECO:0000256" key="1">
    <source>
        <dbReference type="ARBA" id="ARBA00023125"/>
    </source>
</evidence>
<keyword evidence="3" id="KW-0539">Nucleus</keyword>
<proteinExistence type="predicted"/>
<evidence type="ECO:0000259" key="4">
    <source>
        <dbReference type="Pfam" id="PF05920"/>
    </source>
</evidence>
<dbReference type="Gene3D" id="1.10.10.60">
    <property type="entry name" value="Homeodomain-like"/>
    <property type="match status" value="1"/>
</dbReference>